<keyword evidence="3" id="KW-0378">Hydrolase</keyword>
<dbReference type="PANTHER" id="PTHR47053:SF1">
    <property type="entry name" value="MUREIN DD-ENDOPEPTIDASE MEPH-RELATED"/>
    <property type="match status" value="1"/>
</dbReference>
<dbReference type="Pfam" id="PF18348">
    <property type="entry name" value="SH3_16"/>
    <property type="match status" value="1"/>
</dbReference>
<dbReference type="EMBL" id="BAAAFH010000007">
    <property type="protein sequence ID" value="GAA0874977.1"/>
    <property type="molecule type" value="Genomic_DNA"/>
</dbReference>
<dbReference type="Proteomes" id="UP001501126">
    <property type="component" value="Unassembled WGS sequence"/>
</dbReference>
<comment type="similarity">
    <text evidence="1">Belongs to the peptidase C40 family.</text>
</comment>
<evidence type="ECO:0000256" key="1">
    <source>
        <dbReference type="ARBA" id="ARBA00007074"/>
    </source>
</evidence>
<dbReference type="Pfam" id="PF00877">
    <property type="entry name" value="NLPC_P60"/>
    <property type="match status" value="1"/>
</dbReference>
<evidence type="ECO:0000256" key="3">
    <source>
        <dbReference type="ARBA" id="ARBA00022801"/>
    </source>
</evidence>
<accession>A0ABN1MQ47</accession>
<sequence length="256" mass="28709">MKKFGLIQVAAAPVRASDSDTAEIVTQLLFGEAIELIADGNPWVKIRCQHDGYEGYMDTKQIEYLSDSEYTHWKTLPKTRLTQHCIQLQSPDGPEWIFRGAFLPSSSPESGFRLGSRSYEVLHFPKELARNTNSIETAMGYLNTPYLWGGRSVTGIDCSGYTQIVFAFMGVDLLRDASQQATQGETVDFADSKPGDLAFFHNTKGKIIHVGILTGTGTILHASGKVREDQFDQSGIFRKDLNKYTHNLTLIRRYFK</sequence>
<proteinExistence type="inferred from homology"/>
<keyword evidence="2" id="KW-0645">Protease</keyword>
<evidence type="ECO:0000256" key="4">
    <source>
        <dbReference type="ARBA" id="ARBA00022807"/>
    </source>
</evidence>
<dbReference type="Gene3D" id="2.30.30.40">
    <property type="entry name" value="SH3 Domains"/>
    <property type="match status" value="1"/>
</dbReference>
<evidence type="ECO:0000313" key="6">
    <source>
        <dbReference type="EMBL" id="GAA0874977.1"/>
    </source>
</evidence>
<dbReference type="SUPFAM" id="SSF54001">
    <property type="entry name" value="Cysteine proteinases"/>
    <property type="match status" value="1"/>
</dbReference>
<evidence type="ECO:0000259" key="5">
    <source>
        <dbReference type="PROSITE" id="PS51935"/>
    </source>
</evidence>
<protein>
    <submittedName>
        <fullName evidence="6">C40 family peptidase</fullName>
    </submittedName>
</protein>
<evidence type="ECO:0000313" key="7">
    <source>
        <dbReference type="Proteomes" id="UP001501126"/>
    </source>
</evidence>
<reference evidence="6 7" key="1">
    <citation type="journal article" date="2019" name="Int. J. Syst. Evol. Microbiol.">
        <title>The Global Catalogue of Microorganisms (GCM) 10K type strain sequencing project: providing services to taxonomists for standard genome sequencing and annotation.</title>
        <authorList>
            <consortium name="The Broad Institute Genomics Platform"/>
            <consortium name="The Broad Institute Genome Sequencing Center for Infectious Disease"/>
            <person name="Wu L."/>
            <person name="Ma J."/>
        </authorList>
    </citation>
    <scope>NUCLEOTIDE SEQUENCE [LARGE SCALE GENOMIC DNA]</scope>
    <source>
        <strain evidence="6 7">JCM 16083</strain>
    </source>
</reference>
<dbReference type="InterPro" id="IPR051202">
    <property type="entry name" value="Peptidase_C40"/>
</dbReference>
<dbReference type="InterPro" id="IPR038765">
    <property type="entry name" value="Papain-like_cys_pep_sf"/>
</dbReference>
<dbReference type="PANTHER" id="PTHR47053">
    <property type="entry name" value="MUREIN DD-ENDOPEPTIDASE MEPH-RELATED"/>
    <property type="match status" value="1"/>
</dbReference>
<keyword evidence="4" id="KW-0788">Thiol protease</keyword>
<comment type="caution">
    <text evidence="6">The sequence shown here is derived from an EMBL/GenBank/DDBJ whole genome shotgun (WGS) entry which is preliminary data.</text>
</comment>
<keyword evidence="7" id="KW-1185">Reference proteome</keyword>
<dbReference type="Gene3D" id="3.90.1720.10">
    <property type="entry name" value="endopeptidase domain like (from Nostoc punctiforme)"/>
    <property type="match status" value="1"/>
</dbReference>
<dbReference type="PROSITE" id="PS51935">
    <property type="entry name" value="NLPC_P60"/>
    <property type="match status" value="1"/>
</dbReference>
<dbReference type="RefSeq" id="WP_343785957.1">
    <property type="nucleotide sequence ID" value="NZ_BAAAFH010000007.1"/>
</dbReference>
<feature type="domain" description="NlpC/P60" evidence="5">
    <location>
        <begin position="128"/>
        <end position="255"/>
    </location>
</feature>
<gene>
    <name evidence="6" type="ORF">GCM10009118_13850</name>
</gene>
<organism evidence="6 7">
    <name type="scientific">Wandonia haliotis</name>
    <dbReference type="NCBI Taxonomy" id="574963"/>
    <lineage>
        <taxon>Bacteria</taxon>
        <taxon>Pseudomonadati</taxon>
        <taxon>Bacteroidota</taxon>
        <taxon>Flavobacteriia</taxon>
        <taxon>Flavobacteriales</taxon>
        <taxon>Crocinitomicaceae</taxon>
        <taxon>Wandonia</taxon>
    </lineage>
</organism>
<dbReference type="InterPro" id="IPR000064">
    <property type="entry name" value="NLP_P60_dom"/>
</dbReference>
<evidence type="ECO:0000256" key="2">
    <source>
        <dbReference type="ARBA" id="ARBA00022670"/>
    </source>
</evidence>
<dbReference type="InterPro" id="IPR041382">
    <property type="entry name" value="SH3_16"/>
</dbReference>
<name>A0ABN1MQ47_9FLAO</name>